<dbReference type="InterPro" id="IPR012349">
    <property type="entry name" value="Split_barrel_FMN-bd"/>
</dbReference>
<dbReference type="PANTHER" id="PTHR39336:SF1">
    <property type="entry name" value="PYRIDOXAMINE PHOSPHATE OXIDASE FAMILY PROTEIN (AFU_ORTHOLOGUE AFUA_6G11440)"/>
    <property type="match status" value="1"/>
</dbReference>
<proteinExistence type="predicted"/>
<dbReference type="Pfam" id="PF01243">
    <property type="entry name" value="PNPOx_N"/>
    <property type="match status" value="1"/>
</dbReference>
<sequence>MAKEFESIDGSLRDFIHEQAVFFVATAPSEGGRINLSPKGYRDTFAVLDEHTVAYLDLFGSGVETIAHLRDNGRITVMFCSFTRNSRILRLFGTGRAIRPDHTEFADLMRHFGGQRAGARAIIVVDVERIADACGFAVPYYDLVDERPVLDAHHAKAPDEAYVRLVERNRRSIDGLPALDADHPPPRSRA</sequence>
<feature type="domain" description="Pyridoxamine 5'-phosphate oxidase N-terminal" evidence="1">
    <location>
        <begin position="11"/>
        <end position="132"/>
    </location>
</feature>
<dbReference type="Proteomes" id="UP000025947">
    <property type="component" value="Unassembled WGS sequence"/>
</dbReference>
<dbReference type="RefSeq" id="WP_044485171.1">
    <property type="nucleotide sequence ID" value="NZ_KK328284.1"/>
</dbReference>
<dbReference type="HOGENOM" id="CLU_054794_1_1_11"/>
<dbReference type="PANTHER" id="PTHR39336">
    <property type="entry name" value="PYRIDOXAMINE PHOSPHATE OXIDASE FAMILY PROTEIN (AFU_ORTHOLOGUE AFUA_6G11440)"/>
    <property type="match status" value="1"/>
</dbReference>
<dbReference type="PATRIC" id="fig|1324261.3.peg.2415"/>
<dbReference type="Gene3D" id="2.30.110.10">
    <property type="entry name" value="Electron Transport, Fmn-binding Protein, Chain A"/>
    <property type="match status" value="1"/>
</dbReference>
<dbReference type="AlphaFoldDB" id="A0A051U3A9"/>
<reference evidence="2 3" key="1">
    <citation type="submission" date="2014-04" db="EMBL/GenBank/DDBJ databases">
        <title>The Genome Sequence of Mycobacterium tuberculosis TKK-01-0051.</title>
        <authorList>
            <consortium name="The Broad Institute Genomics Platform"/>
            <consortium name="The Broad Institute Genome Sequencing Center for Infectious Disease"/>
            <person name="Earl A.M."/>
            <person name="Cohen K."/>
            <person name="Pym A."/>
            <person name="Bishai W."/>
            <person name="Maharaj K."/>
            <person name="Desjardins C."/>
            <person name="Abeel T."/>
            <person name="Young S."/>
            <person name="Zeng Q."/>
            <person name="Gargeya S."/>
            <person name="Abouelleil A."/>
            <person name="Alvarado L."/>
            <person name="Chapman S.B."/>
            <person name="Gainer-Dewar J."/>
            <person name="Goldberg J."/>
            <person name="Griggs A."/>
            <person name="Gujja S."/>
            <person name="Hansen M."/>
            <person name="Howarth C."/>
            <person name="Imamovic A."/>
            <person name="Larimer J."/>
            <person name="Murphy C."/>
            <person name="Naylor J."/>
            <person name="Pearson M."/>
            <person name="Poon T.W."/>
            <person name="Priest M."/>
            <person name="Roberts A."/>
            <person name="Saif S."/>
            <person name="Shea T."/>
            <person name="Sykes S."/>
            <person name="Wortman J."/>
            <person name="Nusbaum C."/>
            <person name="Birren B."/>
        </authorList>
    </citation>
    <scope>NUCLEOTIDE SEQUENCE [LARGE SCALE GENOMIC DNA]</scope>
    <source>
        <strain evidence="2 3">TKK-01-0051</strain>
    </source>
</reference>
<accession>A0A051U3A9</accession>
<evidence type="ECO:0000313" key="3">
    <source>
        <dbReference type="Proteomes" id="UP000025947"/>
    </source>
</evidence>
<dbReference type="SUPFAM" id="SSF50475">
    <property type="entry name" value="FMN-binding split barrel"/>
    <property type="match status" value="1"/>
</dbReference>
<protein>
    <recommendedName>
        <fullName evidence="1">Pyridoxamine 5'-phosphate oxidase N-terminal domain-containing protein</fullName>
    </recommendedName>
</protein>
<keyword evidence="3" id="KW-1185">Reference proteome</keyword>
<name>A0A051U3A9_9MYCO</name>
<organism evidence="2 3">
    <name type="scientific">Mycobacterium [tuberculosis] TKK-01-0051</name>
    <dbReference type="NCBI Taxonomy" id="1324261"/>
    <lineage>
        <taxon>Bacteria</taxon>
        <taxon>Bacillati</taxon>
        <taxon>Actinomycetota</taxon>
        <taxon>Actinomycetes</taxon>
        <taxon>Mycobacteriales</taxon>
        <taxon>Mycobacteriaceae</taxon>
        <taxon>Mycobacterium</taxon>
        <taxon>Mycobacterium avium complex (MAC)</taxon>
    </lineage>
</organism>
<evidence type="ECO:0000259" key="1">
    <source>
        <dbReference type="Pfam" id="PF01243"/>
    </source>
</evidence>
<comment type="caution">
    <text evidence="2">The sequence shown here is derived from an EMBL/GenBank/DDBJ whole genome shotgun (WGS) entry which is preliminary data.</text>
</comment>
<gene>
    <name evidence="2" type="ORF">K875_02396</name>
</gene>
<dbReference type="InterPro" id="IPR011576">
    <property type="entry name" value="Pyridox_Oxase_N"/>
</dbReference>
<dbReference type="EMBL" id="JLXW01000006">
    <property type="protein sequence ID" value="KBZ63684.1"/>
    <property type="molecule type" value="Genomic_DNA"/>
</dbReference>
<evidence type="ECO:0000313" key="2">
    <source>
        <dbReference type="EMBL" id="KBZ63684.1"/>
    </source>
</evidence>